<comment type="similarity">
    <text evidence="2 9">Belongs to the peptidase M18 family.</text>
</comment>
<name>R4Z1X8_9ACTN</name>
<accession>R4Z1X8</accession>
<dbReference type="RefSeq" id="WP_012229281.1">
    <property type="nucleotide sequence ID" value="NZ_HG422565.1"/>
</dbReference>
<evidence type="ECO:0000256" key="7">
    <source>
        <dbReference type="ARBA" id="ARBA00022833"/>
    </source>
</evidence>
<dbReference type="PANTHER" id="PTHR28570">
    <property type="entry name" value="ASPARTYL AMINOPEPTIDASE"/>
    <property type="match status" value="1"/>
</dbReference>
<keyword evidence="3 9" id="KW-0031">Aminopeptidase</keyword>
<organism evidence="11 12">
    <name type="scientific">Candidatus Neomicrothrix parvicella RN1</name>
    <dbReference type="NCBI Taxonomy" id="1229780"/>
    <lineage>
        <taxon>Bacteria</taxon>
        <taxon>Bacillati</taxon>
        <taxon>Actinomycetota</taxon>
        <taxon>Acidimicrobiia</taxon>
        <taxon>Acidimicrobiales</taxon>
        <taxon>Microthrixaceae</taxon>
        <taxon>Candidatus Neomicrothrix</taxon>
    </lineage>
</organism>
<dbReference type="GO" id="GO:0006508">
    <property type="term" value="P:proteolysis"/>
    <property type="evidence" value="ECO:0007669"/>
    <property type="project" value="UniProtKB-KW"/>
</dbReference>
<evidence type="ECO:0000256" key="6">
    <source>
        <dbReference type="ARBA" id="ARBA00022801"/>
    </source>
</evidence>
<dbReference type="eggNOG" id="COG1362">
    <property type="taxonomic scope" value="Bacteria"/>
</dbReference>
<dbReference type="SUPFAM" id="SSF53187">
    <property type="entry name" value="Zn-dependent exopeptidases"/>
    <property type="match status" value="1"/>
</dbReference>
<evidence type="ECO:0000313" key="11">
    <source>
        <dbReference type="EMBL" id="CCM64924.1"/>
    </source>
</evidence>
<proteinExistence type="inferred from homology"/>
<keyword evidence="7 9" id="KW-0862">Zinc</keyword>
<dbReference type="EC" id="3.4.11.-" evidence="10"/>
<dbReference type="GO" id="GO:0008270">
    <property type="term" value="F:zinc ion binding"/>
    <property type="evidence" value="ECO:0007669"/>
    <property type="project" value="InterPro"/>
</dbReference>
<dbReference type="Gene3D" id="2.30.250.10">
    <property type="entry name" value="Aminopeptidase i, Domain 2"/>
    <property type="match status" value="1"/>
</dbReference>
<dbReference type="STRING" id="1229780.BN381_50066"/>
<evidence type="ECO:0000256" key="1">
    <source>
        <dbReference type="ARBA" id="ARBA00001947"/>
    </source>
</evidence>
<evidence type="ECO:0000256" key="9">
    <source>
        <dbReference type="RuleBase" id="RU004386"/>
    </source>
</evidence>
<dbReference type="PANTHER" id="PTHR28570:SF3">
    <property type="entry name" value="ASPARTYL AMINOPEPTIDASE"/>
    <property type="match status" value="1"/>
</dbReference>
<dbReference type="GO" id="GO:0004177">
    <property type="term" value="F:aminopeptidase activity"/>
    <property type="evidence" value="ECO:0007669"/>
    <property type="project" value="UniProtKB-KW"/>
</dbReference>
<evidence type="ECO:0000256" key="4">
    <source>
        <dbReference type="ARBA" id="ARBA00022670"/>
    </source>
</evidence>
<dbReference type="Gene3D" id="3.40.630.10">
    <property type="entry name" value="Zn peptidases"/>
    <property type="match status" value="1"/>
</dbReference>
<evidence type="ECO:0000256" key="5">
    <source>
        <dbReference type="ARBA" id="ARBA00022723"/>
    </source>
</evidence>
<dbReference type="GO" id="GO:0008237">
    <property type="term" value="F:metallopeptidase activity"/>
    <property type="evidence" value="ECO:0007669"/>
    <property type="project" value="UniProtKB-KW"/>
</dbReference>
<evidence type="ECO:0000256" key="10">
    <source>
        <dbReference type="RuleBase" id="RU004387"/>
    </source>
</evidence>
<sequence length="462" mass="48024">MGNPTTTDDLIRFIEASPSPYHAAGEATRRLVAAGFTQSPWGAPFPAEGPVVVRHEGFVAAWCRRGQAADAPLRIVGAHTDSPNLRVRPQPDRSVAGWQQLGVEVYGGALLNSWLDRDLGLSGRVAIAQPVATDDPASDHPTSREGIAMREVRWDEPLLRVPQLAIHLDREIHTDGLKLNAQQHLTPVWGIAHGGGAPAPTSVGAAADDAGFKGWLAEELEVDPSLILAWDLMTHDLTPPALLGRRRELLAAPRLDNLCSAWAGVNAMVQAASSPAASDAATVPMLILADHEEVGSTSGVGAASAAIVRLVEAVILSADEGAAATPGGPAVGAAMAGTVIASADMAHATHPNYVDRHEPGHHIAPGAGPALKVNSNQRYASDARTAALLQRAAARAGVNLQTYSHRGDLPCGSTIGPTLAASLGVGVVDVGAPQLSMHSARELMAVDDIQPLARLLASWLGC</sequence>
<dbReference type="HOGENOM" id="CLU_019532_2_0_11"/>
<keyword evidence="4 9" id="KW-0645">Protease</keyword>
<dbReference type="InterPro" id="IPR023358">
    <property type="entry name" value="Peptidase_M18_dom2"/>
</dbReference>
<dbReference type="AlphaFoldDB" id="R4Z1X8"/>
<dbReference type="PRINTS" id="PR00932">
    <property type="entry name" value="AMINO1PTASE"/>
</dbReference>
<reference evidence="11 12" key="1">
    <citation type="journal article" date="2013" name="ISME J.">
        <title>Metabolic model for the filamentous 'Candidatus Microthrix parvicella' based on genomic and metagenomic analyses.</title>
        <authorList>
            <person name="Jon McIlroy S."/>
            <person name="Kristiansen R."/>
            <person name="Albertsen M."/>
            <person name="Michael Karst S."/>
            <person name="Rossetti S."/>
            <person name="Lund Nielsen J."/>
            <person name="Tandoi V."/>
            <person name="James Seviour R."/>
            <person name="Nielsen P.H."/>
        </authorList>
    </citation>
    <scope>NUCLEOTIDE SEQUENCE [LARGE SCALE GENOMIC DNA]</scope>
    <source>
        <strain evidence="11 12">RN1</strain>
    </source>
</reference>
<dbReference type="OrthoDB" id="5288740at2"/>
<dbReference type="InterPro" id="IPR001948">
    <property type="entry name" value="Peptidase_M18"/>
</dbReference>
<evidence type="ECO:0000313" key="12">
    <source>
        <dbReference type="Proteomes" id="UP000018291"/>
    </source>
</evidence>
<evidence type="ECO:0000256" key="8">
    <source>
        <dbReference type="ARBA" id="ARBA00023049"/>
    </source>
</evidence>
<keyword evidence="8 9" id="KW-0482">Metalloprotease</keyword>
<dbReference type="SUPFAM" id="SSF101821">
    <property type="entry name" value="Aminopeptidase/glucanase lid domain"/>
    <property type="match status" value="1"/>
</dbReference>
<keyword evidence="12" id="KW-1185">Reference proteome</keyword>
<dbReference type="NCBIfam" id="NF002759">
    <property type="entry name" value="PRK02813.1"/>
    <property type="match status" value="1"/>
</dbReference>
<gene>
    <name evidence="11" type="ORF">BN381_50066</name>
</gene>
<dbReference type="Pfam" id="PF02127">
    <property type="entry name" value="Peptidase_M18"/>
    <property type="match status" value="1"/>
</dbReference>
<evidence type="ECO:0000256" key="2">
    <source>
        <dbReference type="ARBA" id="ARBA00008290"/>
    </source>
</evidence>
<dbReference type="GO" id="GO:0005737">
    <property type="term" value="C:cytoplasm"/>
    <property type="evidence" value="ECO:0007669"/>
    <property type="project" value="UniProtKB-ARBA"/>
</dbReference>
<protein>
    <recommendedName>
        <fullName evidence="10">M18 family aminopeptidase</fullName>
        <ecNumber evidence="10">3.4.11.-</ecNumber>
    </recommendedName>
</protein>
<keyword evidence="5 9" id="KW-0479">Metal-binding</keyword>
<comment type="cofactor">
    <cofactor evidence="1 10">
        <name>Zn(2+)</name>
        <dbReference type="ChEBI" id="CHEBI:29105"/>
    </cofactor>
</comment>
<dbReference type="EMBL" id="CANL01000045">
    <property type="protein sequence ID" value="CCM64924.1"/>
    <property type="molecule type" value="Genomic_DNA"/>
</dbReference>
<evidence type="ECO:0000256" key="3">
    <source>
        <dbReference type="ARBA" id="ARBA00022438"/>
    </source>
</evidence>
<keyword evidence="6 9" id="KW-0378">Hydrolase</keyword>
<dbReference type="Proteomes" id="UP000018291">
    <property type="component" value="Unassembled WGS sequence"/>
</dbReference>
<comment type="caution">
    <text evidence="11">The sequence shown here is derived from an EMBL/GenBank/DDBJ whole genome shotgun (WGS) entry which is preliminary data.</text>
</comment>